<accession>A0AAN9IMZ0</accession>
<evidence type="ECO:0000313" key="4">
    <source>
        <dbReference type="Proteomes" id="UP001372338"/>
    </source>
</evidence>
<organism evidence="3 4">
    <name type="scientific">Crotalaria pallida</name>
    <name type="common">Smooth rattlebox</name>
    <name type="synonym">Crotalaria striata</name>
    <dbReference type="NCBI Taxonomy" id="3830"/>
    <lineage>
        <taxon>Eukaryota</taxon>
        <taxon>Viridiplantae</taxon>
        <taxon>Streptophyta</taxon>
        <taxon>Embryophyta</taxon>
        <taxon>Tracheophyta</taxon>
        <taxon>Spermatophyta</taxon>
        <taxon>Magnoliopsida</taxon>
        <taxon>eudicotyledons</taxon>
        <taxon>Gunneridae</taxon>
        <taxon>Pentapetalae</taxon>
        <taxon>rosids</taxon>
        <taxon>fabids</taxon>
        <taxon>Fabales</taxon>
        <taxon>Fabaceae</taxon>
        <taxon>Papilionoideae</taxon>
        <taxon>50 kb inversion clade</taxon>
        <taxon>genistoids sensu lato</taxon>
        <taxon>core genistoids</taxon>
        <taxon>Crotalarieae</taxon>
        <taxon>Crotalaria</taxon>
    </lineage>
</organism>
<dbReference type="AlphaFoldDB" id="A0AAN9IMZ0"/>
<proteinExistence type="predicted"/>
<sequence length="119" mass="14434">MGKVQKPKQFCGQIEWYSSSSYRESTTFIQEREREREREREHSSSASSISEEAHCFSDFEACKREKDRERESCTSFTHLVTFLYFIWVFFYKTSHLSELSIEHREKKKKKKKKTQVRKC</sequence>
<keyword evidence="2" id="KW-0812">Transmembrane</keyword>
<name>A0AAN9IMZ0_CROPI</name>
<evidence type="ECO:0000256" key="1">
    <source>
        <dbReference type="SAM" id="MobiDB-lite"/>
    </source>
</evidence>
<keyword evidence="2" id="KW-1133">Transmembrane helix</keyword>
<gene>
    <name evidence="3" type="ORF">RIF29_12277</name>
</gene>
<dbReference type="EMBL" id="JAYWIO010000002">
    <property type="protein sequence ID" value="KAK7283047.1"/>
    <property type="molecule type" value="Genomic_DNA"/>
</dbReference>
<comment type="caution">
    <text evidence="3">The sequence shown here is derived from an EMBL/GenBank/DDBJ whole genome shotgun (WGS) entry which is preliminary data.</text>
</comment>
<dbReference type="Proteomes" id="UP001372338">
    <property type="component" value="Unassembled WGS sequence"/>
</dbReference>
<evidence type="ECO:0000313" key="3">
    <source>
        <dbReference type="EMBL" id="KAK7283047.1"/>
    </source>
</evidence>
<protein>
    <submittedName>
        <fullName evidence="3">Uncharacterized protein</fullName>
    </submittedName>
</protein>
<keyword evidence="4" id="KW-1185">Reference proteome</keyword>
<feature type="transmembrane region" description="Helical" evidence="2">
    <location>
        <begin position="73"/>
        <end position="90"/>
    </location>
</feature>
<feature type="compositionally biased region" description="Basic and acidic residues" evidence="1">
    <location>
        <begin position="30"/>
        <end position="43"/>
    </location>
</feature>
<reference evidence="3 4" key="1">
    <citation type="submission" date="2024-01" db="EMBL/GenBank/DDBJ databases">
        <title>The genomes of 5 underutilized Papilionoideae crops provide insights into root nodulation and disease resistanc.</title>
        <authorList>
            <person name="Yuan L."/>
        </authorList>
    </citation>
    <scope>NUCLEOTIDE SEQUENCE [LARGE SCALE GENOMIC DNA]</scope>
    <source>
        <strain evidence="3">ZHUSHIDOU_FW_LH</strain>
        <tissue evidence="3">Leaf</tissue>
    </source>
</reference>
<feature type="region of interest" description="Disordered" evidence="1">
    <location>
        <begin position="22"/>
        <end position="52"/>
    </location>
</feature>
<evidence type="ECO:0000256" key="2">
    <source>
        <dbReference type="SAM" id="Phobius"/>
    </source>
</evidence>
<keyword evidence="2" id="KW-0472">Membrane</keyword>